<dbReference type="InterPro" id="IPR011008">
    <property type="entry name" value="Dimeric_a/b-barrel"/>
</dbReference>
<dbReference type="Pfam" id="PF05336">
    <property type="entry name" value="rhaM"/>
    <property type="match status" value="1"/>
</dbReference>
<accession>A0A6J6FPI7</accession>
<dbReference type="InterPro" id="IPR008000">
    <property type="entry name" value="Rham/fucose_mutarotase"/>
</dbReference>
<evidence type="ECO:0000313" key="1">
    <source>
        <dbReference type="EMBL" id="CAB4590280.1"/>
    </source>
</evidence>
<evidence type="ECO:0000313" key="2">
    <source>
        <dbReference type="EMBL" id="CAB4670724.1"/>
    </source>
</evidence>
<gene>
    <name evidence="1" type="ORF">UFOPK1773_00794</name>
    <name evidence="2" type="ORF">UFOPK2288_01022</name>
    <name evidence="3" type="ORF">UFOPK3056_00779</name>
</gene>
<protein>
    <submittedName>
        <fullName evidence="1">Unannotated protein</fullName>
    </submittedName>
</protein>
<dbReference type="Gene3D" id="3.30.70.100">
    <property type="match status" value="1"/>
</dbReference>
<dbReference type="AlphaFoldDB" id="A0A6J6FPI7"/>
<dbReference type="SUPFAM" id="SSF54909">
    <property type="entry name" value="Dimeric alpha+beta barrel"/>
    <property type="match status" value="1"/>
</dbReference>
<sequence length="110" mass="12454">MVQRVVFTQWVKAGSQEAYVNQHKPENLWPEVIAECKAAGMSNYTGFIGGPDGRLVVGYFEVKDFDEMVKYQAQSKINVEWAKLIVPHMESGGDISNGSMDFLKPIWRID</sequence>
<organism evidence="1">
    <name type="scientific">freshwater metagenome</name>
    <dbReference type="NCBI Taxonomy" id="449393"/>
    <lineage>
        <taxon>unclassified sequences</taxon>
        <taxon>metagenomes</taxon>
        <taxon>ecological metagenomes</taxon>
    </lineage>
</organism>
<dbReference type="EMBL" id="CAEZUA010000047">
    <property type="protein sequence ID" value="CAB4590280.1"/>
    <property type="molecule type" value="Genomic_DNA"/>
</dbReference>
<dbReference type="EMBL" id="CAEZWS010000063">
    <property type="protein sequence ID" value="CAB4670724.1"/>
    <property type="molecule type" value="Genomic_DNA"/>
</dbReference>
<reference evidence="1" key="1">
    <citation type="submission" date="2020-05" db="EMBL/GenBank/DDBJ databases">
        <authorList>
            <person name="Chiriac C."/>
            <person name="Salcher M."/>
            <person name="Ghai R."/>
            <person name="Kavagutti S V."/>
        </authorList>
    </citation>
    <scope>NUCLEOTIDE SEQUENCE</scope>
</reference>
<dbReference type="GO" id="GO:0016857">
    <property type="term" value="F:racemase and epimerase activity, acting on carbohydrates and derivatives"/>
    <property type="evidence" value="ECO:0007669"/>
    <property type="project" value="InterPro"/>
</dbReference>
<proteinExistence type="predicted"/>
<name>A0A6J6FPI7_9ZZZZ</name>
<dbReference type="EMBL" id="CAFAAR010000070">
    <property type="protein sequence ID" value="CAB4806236.1"/>
    <property type="molecule type" value="Genomic_DNA"/>
</dbReference>
<evidence type="ECO:0000313" key="3">
    <source>
        <dbReference type="EMBL" id="CAB4806236.1"/>
    </source>
</evidence>